<evidence type="ECO:0000256" key="6">
    <source>
        <dbReference type="SAM" id="SignalP"/>
    </source>
</evidence>
<evidence type="ECO:0000313" key="9">
    <source>
        <dbReference type="Proteomes" id="UP000314980"/>
    </source>
</evidence>
<dbReference type="InterPro" id="IPR051503">
    <property type="entry name" value="ComplSys_Reg/VirEntry_Med"/>
</dbReference>
<organism evidence="8 9">
    <name type="scientific">Lates calcarifer</name>
    <name type="common">Barramundi</name>
    <name type="synonym">Holocentrus calcarifer</name>
    <dbReference type="NCBI Taxonomy" id="8187"/>
    <lineage>
        <taxon>Eukaryota</taxon>
        <taxon>Metazoa</taxon>
        <taxon>Chordata</taxon>
        <taxon>Craniata</taxon>
        <taxon>Vertebrata</taxon>
        <taxon>Euteleostomi</taxon>
        <taxon>Actinopterygii</taxon>
        <taxon>Neopterygii</taxon>
        <taxon>Teleostei</taxon>
        <taxon>Neoteleostei</taxon>
        <taxon>Acanthomorphata</taxon>
        <taxon>Carangaria</taxon>
        <taxon>Carangaria incertae sedis</taxon>
        <taxon>Centropomidae</taxon>
        <taxon>Lates</taxon>
    </lineage>
</organism>
<dbReference type="Pfam" id="PF00084">
    <property type="entry name" value="Sushi"/>
    <property type="match status" value="5"/>
</dbReference>
<evidence type="ECO:0000313" key="8">
    <source>
        <dbReference type="Ensembl" id="ENSLCAP00010046416.1"/>
    </source>
</evidence>
<comment type="caution">
    <text evidence="5">Lacks conserved residue(s) required for the propagation of feature annotation.</text>
</comment>
<evidence type="ECO:0000256" key="4">
    <source>
        <dbReference type="ARBA" id="ARBA00023157"/>
    </source>
</evidence>
<keyword evidence="9" id="KW-1185">Reference proteome</keyword>
<dbReference type="AlphaFoldDB" id="A0A4W6F505"/>
<feature type="chain" id="PRO_5021388877" evidence="6">
    <location>
        <begin position="22"/>
        <end position="378"/>
    </location>
</feature>
<evidence type="ECO:0000256" key="1">
    <source>
        <dbReference type="ARBA" id="ARBA00004328"/>
    </source>
</evidence>
<feature type="disulfide bond" evidence="5">
    <location>
        <begin position="225"/>
        <end position="252"/>
    </location>
</feature>
<accession>A0A4W6F505</accession>
<keyword evidence="2 5" id="KW-0768">Sushi</keyword>
<reference evidence="8" key="3">
    <citation type="submission" date="2025-09" db="UniProtKB">
        <authorList>
            <consortium name="Ensembl"/>
        </authorList>
    </citation>
    <scope>IDENTIFICATION</scope>
</reference>
<evidence type="ECO:0000259" key="7">
    <source>
        <dbReference type="PROSITE" id="PS50923"/>
    </source>
</evidence>
<dbReference type="Gene3D" id="2.10.70.10">
    <property type="entry name" value="Complement Module, domain 1"/>
    <property type="match status" value="6"/>
</dbReference>
<dbReference type="Proteomes" id="UP000314980">
    <property type="component" value="Unassembled WGS sequence"/>
</dbReference>
<dbReference type="InterPro" id="IPR035976">
    <property type="entry name" value="Sushi/SCR/CCP_sf"/>
</dbReference>
<dbReference type="CDD" id="cd00033">
    <property type="entry name" value="CCP"/>
    <property type="match status" value="4"/>
</dbReference>
<evidence type="ECO:0000256" key="5">
    <source>
        <dbReference type="PROSITE-ProRule" id="PRU00302"/>
    </source>
</evidence>
<keyword evidence="3 6" id="KW-0732">Signal</keyword>
<feature type="domain" description="Sushi" evidence="7">
    <location>
        <begin position="192"/>
        <end position="254"/>
    </location>
</feature>
<feature type="domain" description="Sushi" evidence="7">
    <location>
        <begin position="257"/>
        <end position="315"/>
    </location>
</feature>
<dbReference type="PANTHER" id="PTHR45785">
    <property type="entry name" value="COMPLEMENT FACTOR H-RELATED"/>
    <property type="match status" value="1"/>
</dbReference>
<proteinExistence type="predicted"/>
<keyword evidence="4 5" id="KW-1015">Disulfide bond</keyword>
<dbReference type="PANTHER" id="PTHR45785:SF2">
    <property type="entry name" value="COMPLEMENT FACTOR H-RELATED"/>
    <property type="match status" value="1"/>
</dbReference>
<dbReference type="InterPro" id="IPR000436">
    <property type="entry name" value="Sushi_SCR_CCP_dom"/>
</dbReference>
<dbReference type="SUPFAM" id="SSF57535">
    <property type="entry name" value="Complement control module/SCR domain"/>
    <property type="match status" value="6"/>
</dbReference>
<evidence type="ECO:0000256" key="3">
    <source>
        <dbReference type="ARBA" id="ARBA00022729"/>
    </source>
</evidence>
<evidence type="ECO:0000256" key="2">
    <source>
        <dbReference type="ARBA" id="ARBA00022659"/>
    </source>
</evidence>
<sequence length="378" mass="42621">MRGSLVLLFLQLWGNVEVSLSQNACSKLPDVPHAYVSEETKRAEYEEGHVIYFTCETGYISGPTIRYVCTRNGWLAVHQGRLKPCELPDDTPNGYYQIIHGDDFVFGAVIKYFCNEGYQMVSKDNTRTCLLDKWTNHVPICDPLSCEPPPADDHRFLTFSCDGPGKNLNGSSVLICGIDGQWDNPFPTCEDISCKVGVLPAHLNASGLSPANETVKVGHRLKFHCDNGYWLDGSKEIQCLQTGQWNAPFPTCSGMFTFIGGPPHLPDGDTTERLKFKYSHDERVEYICQNYYIMQGGPFRTCNNGHWTGAIRCLKPCTVDRQLMTRHNIQFKYILGDKLRSTHNGEIEFVCIRGKHHVGTYAMRQRCVDGEMNLPSCQ</sequence>
<protein>
    <submittedName>
        <fullName evidence="8">Complement factor H like 4</fullName>
    </submittedName>
</protein>
<feature type="domain" description="Sushi" evidence="7">
    <location>
        <begin position="83"/>
        <end position="143"/>
    </location>
</feature>
<dbReference type="PROSITE" id="PS50923">
    <property type="entry name" value="SUSHI"/>
    <property type="match status" value="4"/>
</dbReference>
<comment type="subcellular location">
    <subcellularLocation>
        <location evidence="1">Virion</location>
    </subcellularLocation>
</comment>
<dbReference type="GeneTree" id="ENSGT00940000154967"/>
<feature type="disulfide bond" evidence="5">
    <location>
        <begin position="114"/>
        <end position="141"/>
    </location>
</feature>
<dbReference type="Ensembl" id="ENSLCAT00010047531.1">
    <property type="protein sequence ID" value="ENSLCAP00010046416.1"/>
    <property type="gene ID" value="ENSLCAG00010021511.1"/>
</dbReference>
<dbReference type="SMART" id="SM00032">
    <property type="entry name" value="CCP"/>
    <property type="match status" value="5"/>
</dbReference>
<name>A0A4W6F505_LATCA</name>
<feature type="domain" description="Sushi" evidence="7">
    <location>
        <begin position="144"/>
        <end position="191"/>
    </location>
</feature>
<reference evidence="9" key="1">
    <citation type="submission" date="2015-09" db="EMBL/GenBank/DDBJ databases">
        <authorList>
            <person name="Sai Rama Sridatta P."/>
        </authorList>
    </citation>
    <scope>NUCLEOTIDE SEQUENCE [LARGE SCALE GENOMIC DNA]</scope>
</reference>
<reference evidence="8" key="2">
    <citation type="submission" date="2025-08" db="UniProtKB">
        <authorList>
            <consortium name="Ensembl"/>
        </authorList>
    </citation>
    <scope>IDENTIFICATION</scope>
</reference>
<feature type="signal peptide" evidence="6">
    <location>
        <begin position="1"/>
        <end position="21"/>
    </location>
</feature>